<protein>
    <submittedName>
        <fullName evidence="4">Alkyl hydroperoxide reductase/ Thiol specific antioxidant/ Mal allergen</fullName>
    </submittedName>
</protein>
<accession>D7DMM4</accession>
<gene>
    <name evidence="4" type="ordered locus">M301_2439</name>
</gene>
<reference evidence="5" key="1">
    <citation type="submission" date="2010-05" db="EMBL/GenBank/DDBJ databases">
        <title>Complete sequence of Methylotenera sp. 301.</title>
        <authorList>
            <person name="Lucas S."/>
            <person name="Copeland A."/>
            <person name="Lapidus A."/>
            <person name="Cheng J.-F."/>
            <person name="Bruce D."/>
            <person name="Goodwin L."/>
            <person name="Pitluck S."/>
            <person name="Clum A."/>
            <person name="Land M."/>
            <person name="Hauser L."/>
            <person name="Kyrpides N."/>
            <person name="Ivanova N."/>
            <person name="Chistoservova L."/>
            <person name="Kalyuzhnaya M."/>
            <person name="Woyke T."/>
        </authorList>
    </citation>
    <scope>NUCLEOTIDE SEQUENCE [LARGE SCALE GENOMIC DNA]</scope>
    <source>
        <strain evidence="5">301</strain>
    </source>
</reference>
<reference evidence="4 5" key="2">
    <citation type="journal article" date="2011" name="J. Bacteriol.">
        <title>Genomes of three methylotrophs from a single niche uncover genetic and metabolic divergence of Methylophilaceae.</title>
        <authorList>
            <person name="Lapidus A."/>
            <person name="Clum A."/>
            <person name="Labutti K."/>
            <person name="Kaluzhnaya M.G."/>
            <person name="Lim S."/>
            <person name="Beck D.A."/>
            <person name="Glavina Del Rio T."/>
            <person name="Nolan M."/>
            <person name="Mavromatis K."/>
            <person name="Huntemann M."/>
            <person name="Lucas S."/>
            <person name="Lidstrom M.E."/>
            <person name="Ivanova N."/>
            <person name="Chistoserdova L."/>
        </authorList>
    </citation>
    <scope>NUCLEOTIDE SEQUENCE [LARGE SCALE GENOMIC DNA]</scope>
    <source>
        <strain evidence="4 5">301</strain>
    </source>
</reference>
<dbReference type="InterPro" id="IPR013766">
    <property type="entry name" value="Thioredoxin_domain"/>
</dbReference>
<dbReference type="Pfam" id="PF00578">
    <property type="entry name" value="AhpC-TSA"/>
    <property type="match status" value="1"/>
</dbReference>
<dbReference type="GO" id="GO:0015036">
    <property type="term" value="F:disulfide oxidoreductase activity"/>
    <property type="evidence" value="ECO:0007669"/>
    <property type="project" value="UniProtKB-ARBA"/>
</dbReference>
<dbReference type="EMBL" id="CP002056">
    <property type="protein sequence ID" value="ADI30801.1"/>
    <property type="molecule type" value="Genomic_DNA"/>
</dbReference>
<dbReference type="AlphaFoldDB" id="D7DMM4"/>
<dbReference type="InterPro" id="IPR036249">
    <property type="entry name" value="Thioredoxin-like_sf"/>
</dbReference>
<dbReference type="InterPro" id="IPR000866">
    <property type="entry name" value="AhpC/TSA"/>
</dbReference>
<organism evidence="4 5">
    <name type="scientific">Methylotenera versatilis (strain 301)</name>
    <dbReference type="NCBI Taxonomy" id="666681"/>
    <lineage>
        <taxon>Bacteria</taxon>
        <taxon>Pseudomonadati</taxon>
        <taxon>Pseudomonadota</taxon>
        <taxon>Betaproteobacteria</taxon>
        <taxon>Nitrosomonadales</taxon>
        <taxon>Methylophilaceae</taxon>
        <taxon>Methylotenera</taxon>
    </lineage>
</organism>
<evidence type="ECO:0000256" key="2">
    <source>
        <dbReference type="SAM" id="SignalP"/>
    </source>
</evidence>
<feature type="chain" id="PRO_5003094744" evidence="2">
    <location>
        <begin position="23"/>
        <end position="159"/>
    </location>
</feature>
<dbReference type="PANTHER" id="PTHR42852">
    <property type="entry name" value="THIOL:DISULFIDE INTERCHANGE PROTEIN DSBE"/>
    <property type="match status" value="1"/>
</dbReference>
<evidence type="ECO:0000313" key="4">
    <source>
        <dbReference type="EMBL" id="ADI30801.1"/>
    </source>
</evidence>
<name>D7DMM4_METV0</name>
<dbReference type="InterPro" id="IPR017937">
    <property type="entry name" value="Thioredoxin_CS"/>
</dbReference>
<keyword evidence="5" id="KW-1185">Reference proteome</keyword>
<dbReference type="eggNOG" id="COG0526">
    <property type="taxonomic scope" value="Bacteria"/>
</dbReference>
<keyword evidence="1" id="KW-0676">Redox-active center</keyword>
<dbReference type="PROSITE" id="PS00194">
    <property type="entry name" value="THIOREDOXIN_1"/>
    <property type="match status" value="1"/>
</dbReference>
<evidence type="ECO:0000259" key="3">
    <source>
        <dbReference type="PROSITE" id="PS51352"/>
    </source>
</evidence>
<feature type="signal peptide" evidence="2">
    <location>
        <begin position="1"/>
        <end position="22"/>
    </location>
</feature>
<dbReference type="PANTHER" id="PTHR42852:SF17">
    <property type="entry name" value="THIOREDOXIN-LIKE PROTEIN HI_1115"/>
    <property type="match status" value="1"/>
</dbReference>
<dbReference type="HOGENOM" id="CLU_042529_11_2_4"/>
<dbReference type="GO" id="GO:0016209">
    <property type="term" value="F:antioxidant activity"/>
    <property type="evidence" value="ECO:0007669"/>
    <property type="project" value="InterPro"/>
</dbReference>
<evidence type="ECO:0000256" key="1">
    <source>
        <dbReference type="ARBA" id="ARBA00023284"/>
    </source>
</evidence>
<dbReference type="KEGG" id="meh:M301_2439"/>
<dbReference type="CDD" id="cd02966">
    <property type="entry name" value="TlpA_like_family"/>
    <property type="match status" value="1"/>
</dbReference>
<proteinExistence type="predicted"/>
<dbReference type="Gene3D" id="3.40.30.10">
    <property type="entry name" value="Glutaredoxin"/>
    <property type="match status" value="1"/>
</dbReference>
<dbReference type="STRING" id="666681.M301_2439"/>
<dbReference type="PROSITE" id="PS51352">
    <property type="entry name" value="THIOREDOXIN_2"/>
    <property type="match status" value="1"/>
</dbReference>
<dbReference type="SUPFAM" id="SSF52833">
    <property type="entry name" value="Thioredoxin-like"/>
    <property type="match status" value="1"/>
</dbReference>
<feature type="domain" description="Thioredoxin" evidence="3">
    <location>
        <begin position="21"/>
        <end position="159"/>
    </location>
</feature>
<dbReference type="OrthoDB" id="9811352at2"/>
<sequence length="159" mass="18017" precursor="true">MRQFLLSLSFLLLITTSSWGLAAEKAPASFELKDTAGVTHKLAAYKGKWVLVNYWATWCPPCLEEVPDLVNLYDHRRKKDLMVLGVVFDYKSNKEVTDYVDDMLMSYPIVLGDDEVTAQIGRADVLPTTFIYNPQGELVKIKRGLITKQYIEKIIGVAK</sequence>
<evidence type="ECO:0000313" key="5">
    <source>
        <dbReference type="Proteomes" id="UP000000383"/>
    </source>
</evidence>
<dbReference type="RefSeq" id="WP_013149109.1">
    <property type="nucleotide sequence ID" value="NC_014207.1"/>
</dbReference>
<dbReference type="InterPro" id="IPR050553">
    <property type="entry name" value="Thioredoxin_ResA/DsbE_sf"/>
</dbReference>
<keyword evidence="2" id="KW-0732">Signal</keyword>
<dbReference type="Proteomes" id="UP000000383">
    <property type="component" value="Chromosome"/>
</dbReference>